<feature type="compositionally biased region" description="Pro residues" evidence="1">
    <location>
        <begin position="49"/>
        <end position="82"/>
    </location>
</feature>
<feature type="compositionally biased region" description="Pro residues" evidence="1">
    <location>
        <begin position="90"/>
        <end position="99"/>
    </location>
</feature>
<accession>A0AAF3J3X2</accession>
<feature type="region of interest" description="Disordered" evidence="1">
    <location>
        <begin position="1"/>
        <end position="133"/>
    </location>
</feature>
<dbReference type="Proteomes" id="UP000887575">
    <property type="component" value="Unassembled WGS sequence"/>
</dbReference>
<evidence type="ECO:0000313" key="2">
    <source>
        <dbReference type="Proteomes" id="UP000887575"/>
    </source>
</evidence>
<proteinExistence type="predicted"/>
<organism evidence="2 3">
    <name type="scientific">Mesorhabditis belari</name>
    <dbReference type="NCBI Taxonomy" id="2138241"/>
    <lineage>
        <taxon>Eukaryota</taxon>
        <taxon>Metazoa</taxon>
        <taxon>Ecdysozoa</taxon>
        <taxon>Nematoda</taxon>
        <taxon>Chromadorea</taxon>
        <taxon>Rhabditida</taxon>
        <taxon>Rhabditina</taxon>
        <taxon>Rhabditomorpha</taxon>
        <taxon>Rhabditoidea</taxon>
        <taxon>Rhabditidae</taxon>
        <taxon>Mesorhabditinae</taxon>
        <taxon>Mesorhabditis</taxon>
    </lineage>
</organism>
<evidence type="ECO:0000313" key="3">
    <source>
        <dbReference type="WBParaSite" id="MBELARI_LOCUS14625.1"/>
    </source>
</evidence>
<dbReference type="AlphaFoldDB" id="A0AAF3J3X2"/>
<sequence>MADDEIFIPLAEPDPQPEPLPIQPQKPEEPEKTDLENPEPAQPEQPERPVTPEPQQPEPYPEPQPEPQLPDYPEPEPAPVEPVHPKQPEPEPQPAPTQPEEPQEPHRETYPEPAPQPDPEPRQPREADHQQHQHKLNVIRNHEGDFEFTSTTTSIQTWHDWNRDLWAKIVYLIAEGRESSIFQKIAVGEANPAAGNPQFHDFTDGADHFVVSDVRKWAEGELHQFLNENFNAFERGDLWIGFSRENASVNPSNIFSDVFSRILRGEQIGDGHDVECVGKVGNGEKLLWHKVHPNEWGAVESKVANLSKALTMDFLINGYLRP</sequence>
<name>A0AAF3J3X2_9BILA</name>
<reference evidence="3" key="1">
    <citation type="submission" date="2024-02" db="UniProtKB">
        <authorList>
            <consortium name="WormBaseParasite"/>
        </authorList>
    </citation>
    <scope>IDENTIFICATION</scope>
</reference>
<evidence type="ECO:0000256" key="1">
    <source>
        <dbReference type="SAM" id="MobiDB-lite"/>
    </source>
</evidence>
<dbReference type="WBParaSite" id="MBELARI_LOCUS14625.1">
    <property type="protein sequence ID" value="MBELARI_LOCUS14625.1"/>
    <property type="gene ID" value="MBELARI_LOCUS14625"/>
</dbReference>
<protein>
    <submittedName>
        <fullName evidence="3">Uncharacterized protein</fullName>
    </submittedName>
</protein>
<keyword evidence="2" id="KW-1185">Reference proteome</keyword>
<feature type="compositionally biased region" description="Basic and acidic residues" evidence="1">
    <location>
        <begin position="119"/>
        <end position="131"/>
    </location>
</feature>
<feature type="compositionally biased region" description="Pro residues" evidence="1">
    <location>
        <begin position="12"/>
        <end position="24"/>
    </location>
</feature>
<feature type="compositionally biased region" description="Basic and acidic residues" evidence="1">
    <location>
        <begin position="26"/>
        <end position="35"/>
    </location>
</feature>